<keyword evidence="1" id="KW-0472">Membrane</keyword>
<evidence type="ECO:0000256" key="1">
    <source>
        <dbReference type="SAM" id="Phobius"/>
    </source>
</evidence>
<accession>A0A940DJF6</accession>
<keyword evidence="1" id="KW-1133">Transmembrane helix</keyword>
<dbReference type="InterPro" id="IPR019196">
    <property type="entry name" value="ABC_transp_unknown"/>
</dbReference>
<organism evidence="4 5">
    <name type="scientific">Candidatus Aphodosoma intestinipullorum</name>
    <dbReference type="NCBI Taxonomy" id="2840674"/>
    <lineage>
        <taxon>Bacteria</taxon>
        <taxon>Pseudomonadati</taxon>
        <taxon>Bacteroidota</taxon>
        <taxon>Bacteroidia</taxon>
        <taxon>Bacteroidales</taxon>
        <taxon>Candidatus Aphodosoma</taxon>
    </lineage>
</organism>
<dbReference type="InterPro" id="IPR019863">
    <property type="entry name" value="Motility-assoc_ABC-rel_GldG"/>
</dbReference>
<gene>
    <name evidence="4" type="primary">gldG</name>
    <name evidence="4" type="ORF">IAC51_05280</name>
</gene>
<feature type="domain" description="DUF7088" evidence="3">
    <location>
        <begin position="35"/>
        <end position="145"/>
    </location>
</feature>
<evidence type="ECO:0000259" key="2">
    <source>
        <dbReference type="Pfam" id="PF09822"/>
    </source>
</evidence>
<dbReference type="NCBIfam" id="TIGR03521">
    <property type="entry name" value="GldG"/>
    <property type="match status" value="1"/>
</dbReference>
<dbReference type="EMBL" id="JADIMV010000088">
    <property type="protein sequence ID" value="MBO8440045.1"/>
    <property type="molecule type" value="Genomic_DNA"/>
</dbReference>
<reference evidence="4" key="2">
    <citation type="journal article" date="2021" name="PeerJ">
        <title>Extensive microbial diversity within the chicken gut microbiome revealed by metagenomics and culture.</title>
        <authorList>
            <person name="Gilroy R."/>
            <person name="Ravi A."/>
            <person name="Getino M."/>
            <person name="Pursley I."/>
            <person name="Horton D.L."/>
            <person name="Alikhan N.F."/>
            <person name="Baker D."/>
            <person name="Gharbi K."/>
            <person name="Hall N."/>
            <person name="Watson M."/>
            <person name="Adriaenssens E.M."/>
            <person name="Foster-Nyarko E."/>
            <person name="Jarju S."/>
            <person name="Secka A."/>
            <person name="Antonio M."/>
            <person name="Oren A."/>
            <person name="Chaudhuri R.R."/>
            <person name="La Ragione R."/>
            <person name="Hildebrand F."/>
            <person name="Pallen M.J."/>
        </authorList>
    </citation>
    <scope>NUCLEOTIDE SEQUENCE</scope>
    <source>
        <strain evidence="4">3924</strain>
    </source>
</reference>
<sequence length="562" mass="62277">MKSRLTVIVCVIAAAALSVWLITSRRVFFRIDMTEEGRFTIAECTREIVSAIDEPVHIDVYLGGDIDANMVRLRHAVRDLIDEFNAYAGEKITVAYIDPNDAPDEESRYAGYECLERRGLRGMSVAVRDAHGGVSQQVVFPWAEVSAHGDTVPVCLLQPGMEASGEAAVNAAMEDHEYLFADAIRILQQRDVRKIAFIEGHGELSEAETYDISAALSRYFQVDRGVLGAEDNVLDGYDAVIVASPQEKFTETDKYIIDQYVMGGGRVLWCIDGVKVSHDRMAESGVSPLMPLDLNLQDMLFRYGVRITPTVVEDLQCAYMPVNIARPGETPKFEPMPWFYAPLLQTSPYHPITKNRSAVKGEFASVIDFPGDTAGVKKSVLLVSGNATHITAAPNDIDLNRIMSVDPQEYFTTGYAPVAAVMEGRFVSAFKNRMPPQGLNVTKAKADSSVETRMVVVGDGDVLRNDLENADGGVAIVPLGYDRMTRMTYGNKDFIISALLYLTDDMGLMELRNRTVRLRLLNKAAVMTEAQTMRWLNVLLPLAIVAAGGAAYLYLHRRRWVR</sequence>
<name>A0A940DJF6_9BACT</name>
<dbReference type="Proteomes" id="UP000712007">
    <property type="component" value="Unassembled WGS sequence"/>
</dbReference>
<dbReference type="AlphaFoldDB" id="A0A940DJF6"/>
<reference evidence="4" key="1">
    <citation type="submission" date="2020-10" db="EMBL/GenBank/DDBJ databases">
        <authorList>
            <person name="Gilroy R."/>
        </authorList>
    </citation>
    <scope>NUCLEOTIDE SEQUENCE</scope>
    <source>
        <strain evidence="4">3924</strain>
    </source>
</reference>
<feature type="domain" description="ABC-type uncharacterised transport system" evidence="2">
    <location>
        <begin position="193"/>
        <end position="497"/>
    </location>
</feature>
<evidence type="ECO:0000313" key="4">
    <source>
        <dbReference type="EMBL" id="MBO8440045.1"/>
    </source>
</evidence>
<feature type="transmembrane region" description="Helical" evidence="1">
    <location>
        <begin position="535"/>
        <end position="555"/>
    </location>
</feature>
<evidence type="ECO:0000313" key="5">
    <source>
        <dbReference type="Proteomes" id="UP000712007"/>
    </source>
</evidence>
<dbReference type="Pfam" id="PF09822">
    <property type="entry name" value="ABC_transp_aux"/>
    <property type="match status" value="1"/>
</dbReference>
<proteinExistence type="predicted"/>
<keyword evidence="1" id="KW-0812">Transmembrane</keyword>
<protein>
    <submittedName>
        <fullName evidence="4">Gliding motility-associated ABC transporter substrate-binding protein GldG</fullName>
    </submittedName>
</protein>
<dbReference type="InterPro" id="IPR055396">
    <property type="entry name" value="DUF7088"/>
</dbReference>
<evidence type="ECO:0000259" key="3">
    <source>
        <dbReference type="Pfam" id="PF23357"/>
    </source>
</evidence>
<dbReference type="Pfam" id="PF23357">
    <property type="entry name" value="DUF7088"/>
    <property type="match status" value="1"/>
</dbReference>
<comment type="caution">
    <text evidence="4">The sequence shown here is derived from an EMBL/GenBank/DDBJ whole genome shotgun (WGS) entry which is preliminary data.</text>
</comment>